<accession>A0A561DSX3</accession>
<dbReference type="RefSeq" id="WP_144563191.1">
    <property type="nucleotide sequence ID" value="NZ_VIVN01000002.1"/>
</dbReference>
<keyword evidence="4" id="KW-1185">Reference proteome</keyword>
<sequence length="421" mass="47490">MDKRQPEPVDLNVKSQAPWKLKILILSWEFPPNIVGGLSRHVVGLSTHLVENGHEVHVLTAGKTSLPTFEMMHGINVHRVRPINANDDHFLSWIAGLNLAMAFKAEQLAEEVDFDIIHAHDWLVGAAAISLKESLGIPLLTTIHATEHGRNNGIYTEIQQFIHEKEQQLILESDQIIVCSEYMKEELKKVFTLHDERMAVIPNGIEPLTVNRQIAEVMPVLKDKKYIFSIGRIVEEKGFETIIEAAAIAKEKKKQDFVFVIAGKGPMQKEYQKQVSELGLEEHVTFIGFVTDEQRNALIQGCELAVIPSLYEPFGIVVLETMVLGKPTIVSNIGGMKGIIKHLQTGMLMVPGNPQSLIEQIEFLFNQPEKAKEIGSRGKQIVQRLYGWKRIASETVRIMEDTLLSQRVNEKEQQLVPKNEK</sequence>
<dbReference type="AlphaFoldDB" id="A0A561DSX3"/>
<feature type="domain" description="Glycosyl transferase family 1" evidence="1">
    <location>
        <begin position="221"/>
        <end position="380"/>
    </location>
</feature>
<name>A0A561DSX3_9BACI</name>
<dbReference type="CDD" id="cd03801">
    <property type="entry name" value="GT4_PimA-like"/>
    <property type="match status" value="1"/>
</dbReference>
<organism evidence="3 4">
    <name type="scientific">Neobacillus bataviensis</name>
    <dbReference type="NCBI Taxonomy" id="220685"/>
    <lineage>
        <taxon>Bacteria</taxon>
        <taxon>Bacillati</taxon>
        <taxon>Bacillota</taxon>
        <taxon>Bacilli</taxon>
        <taxon>Bacillales</taxon>
        <taxon>Bacillaceae</taxon>
        <taxon>Neobacillus</taxon>
    </lineage>
</organism>
<dbReference type="Gene3D" id="3.40.50.2000">
    <property type="entry name" value="Glycogen Phosphorylase B"/>
    <property type="match status" value="2"/>
</dbReference>
<comment type="caution">
    <text evidence="3">The sequence shown here is derived from an EMBL/GenBank/DDBJ whole genome shotgun (WGS) entry which is preliminary data.</text>
</comment>
<proteinExistence type="predicted"/>
<evidence type="ECO:0000259" key="2">
    <source>
        <dbReference type="Pfam" id="PF13439"/>
    </source>
</evidence>
<dbReference type="PANTHER" id="PTHR45947:SF3">
    <property type="entry name" value="SULFOQUINOVOSYL TRANSFERASE SQD2"/>
    <property type="match status" value="1"/>
</dbReference>
<dbReference type="Pfam" id="PF00534">
    <property type="entry name" value="Glycos_transf_1"/>
    <property type="match status" value="1"/>
</dbReference>
<dbReference type="EMBL" id="VIVN01000002">
    <property type="protein sequence ID" value="TWE06447.1"/>
    <property type="molecule type" value="Genomic_DNA"/>
</dbReference>
<feature type="domain" description="Glycosyltransferase subfamily 4-like N-terminal" evidence="2">
    <location>
        <begin position="35"/>
        <end position="206"/>
    </location>
</feature>
<reference evidence="3 4" key="1">
    <citation type="submission" date="2019-06" db="EMBL/GenBank/DDBJ databases">
        <title>Sorghum-associated microbial communities from plants grown in Nebraska, USA.</title>
        <authorList>
            <person name="Schachtman D."/>
        </authorList>
    </citation>
    <scope>NUCLEOTIDE SEQUENCE [LARGE SCALE GENOMIC DNA]</scope>
    <source>
        <strain evidence="3 4">2482</strain>
    </source>
</reference>
<protein>
    <submittedName>
        <fullName evidence="3">Glycosyltransferase involved in cell wall biosynthesis</fullName>
    </submittedName>
</protein>
<dbReference type="SUPFAM" id="SSF53756">
    <property type="entry name" value="UDP-Glycosyltransferase/glycogen phosphorylase"/>
    <property type="match status" value="1"/>
</dbReference>
<dbReference type="InterPro" id="IPR028098">
    <property type="entry name" value="Glyco_trans_4-like_N"/>
</dbReference>
<dbReference type="InterPro" id="IPR001296">
    <property type="entry name" value="Glyco_trans_1"/>
</dbReference>
<dbReference type="Pfam" id="PF13439">
    <property type="entry name" value="Glyco_transf_4"/>
    <property type="match status" value="1"/>
</dbReference>
<dbReference type="InterPro" id="IPR050194">
    <property type="entry name" value="Glycosyltransferase_grp1"/>
</dbReference>
<keyword evidence="3" id="KW-0808">Transferase</keyword>
<dbReference type="GO" id="GO:0016757">
    <property type="term" value="F:glycosyltransferase activity"/>
    <property type="evidence" value="ECO:0007669"/>
    <property type="project" value="InterPro"/>
</dbReference>
<gene>
    <name evidence="3" type="ORF">FB550_102469</name>
</gene>
<evidence type="ECO:0000313" key="3">
    <source>
        <dbReference type="EMBL" id="TWE06447.1"/>
    </source>
</evidence>
<dbReference type="PANTHER" id="PTHR45947">
    <property type="entry name" value="SULFOQUINOVOSYL TRANSFERASE SQD2"/>
    <property type="match status" value="1"/>
</dbReference>
<dbReference type="Proteomes" id="UP000319671">
    <property type="component" value="Unassembled WGS sequence"/>
</dbReference>
<evidence type="ECO:0000313" key="4">
    <source>
        <dbReference type="Proteomes" id="UP000319671"/>
    </source>
</evidence>
<evidence type="ECO:0000259" key="1">
    <source>
        <dbReference type="Pfam" id="PF00534"/>
    </source>
</evidence>